<dbReference type="Gene3D" id="3.40.50.300">
    <property type="entry name" value="P-loop containing nucleotide triphosphate hydrolases"/>
    <property type="match status" value="1"/>
</dbReference>
<dbReference type="PROSITE" id="PS50893">
    <property type="entry name" value="ABC_TRANSPORTER_2"/>
    <property type="match status" value="1"/>
</dbReference>
<dbReference type="SMART" id="SM00382">
    <property type="entry name" value="AAA"/>
    <property type="match status" value="1"/>
</dbReference>
<keyword evidence="8" id="KW-0378">Hydrolase</keyword>
<dbReference type="KEGG" id="aacx:DEACI_4219"/>
<dbReference type="InterPro" id="IPR003593">
    <property type="entry name" value="AAA+_ATPase"/>
</dbReference>
<keyword evidence="6" id="KW-0472">Membrane</keyword>
<dbReference type="SUPFAM" id="SSF52540">
    <property type="entry name" value="P-loop containing nucleoside triphosphate hydrolases"/>
    <property type="match status" value="1"/>
</dbReference>
<evidence type="ECO:0000256" key="1">
    <source>
        <dbReference type="ARBA" id="ARBA00022448"/>
    </source>
</evidence>
<dbReference type="GO" id="GO:0016887">
    <property type="term" value="F:ATP hydrolysis activity"/>
    <property type="evidence" value="ECO:0007669"/>
    <property type="project" value="InterPro"/>
</dbReference>
<dbReference type="PANTHER" id="PTHR42781:SF4">
    <property type="entry name" value="SPERMIDINE_PUTRESCINE IMPORT ATP-BINDING PROTEIN POTA"/>
    <property type="match status" value="1"/>
</dbReference>
<dbReference type="InterPro" id="IPR050093">
    <property type="entry name" value="ABC_SmlMolc_Importer"/>
</dbReference>
<protein>
    <submittedName>
        <fullName evidence="8">ABC transporter</fullName>
        <ecNumber evidence="8">3.6.1.3</ecNumber>
    </submittedName>
    <submittedName>
        <fullName evidence="9">Spermidine/putrescine import ATP-binding protein PotA</fullName>
        <ecNumber evidence="9">3.6.3.31</ecNumber>
    </submittedName>
</protein>
<dbReference type="GO" id="GO:0032991">
    <property type="term" value="C:protein-containing complex"/>
    <property type="evidence" value="ECO:0007669"/>
    <property type="project" value="UniProtKB-ARBA"/>
</dbReference>
<dbReference type="PANTHER" id="PTHR42781">
    <property type="entry name" value="SPERMIDINE/PUTRESCINE IMPORT ATP-BINDING PROTEIN POTA"/>
    <property type="match status" value="1"/>
</dbReference>
<gene>
    <name evidence="9" type="ORF">DEACI_2781</name>
    <name evidence="8" type="ORF">DEACI_4219</name>
</gene>
<keyword evidence="4 9" id="KW-0067">ATP-binding</keyword>
<evidence type="ECO:0000256" key="5">
    <source>
        <dbReference type="ARBA" id="ARBA00022967"/>
    </source>
</evidence>
<dbReference type="InterPro" id="IPR017879">
    <property type="entry name" value="PotA_ATP-bd"/>
</dbReference>
<evidence type="ECO:0000256" key="3">
    <source>
        <dbReference type="ARBA" id="ARBA00022741"/>
    </source>
</evidence>
<dbReference type="EC" id="3.6.1.3" evidence="8"/>
<keyword evidence="3" id="KW-0547">Nucleotide-binding</keyword>
<dbReference type="GO" id="GO:0005886">
    <property type="term" value="C:plasma membrane"/>
    <property type="evidence" value="ECO:0007669"/>
    <property type="project" value="UniProtKB-ARBA"/>
</dbReference>
<feature type="domain" description="ABC transporter" evidence="7">
    <location>
        <begin position="10"/>
        <end position="240"/>
    </location>
</feature>
<dbReference type="EC" id="3.6.3.31" evidence="9"/>
<dbReference type="AlphaFoldDB" id="A0A8S0XDD1"/>
<keyword evidence="10" id="KW-1185">Reference proteome</keyword>
<dbReference type="Pfam" id="PF00005">
    <property type="entry name" value="ABC_tran"/>
    <property type="match status" value="1"/>
</dbReference>
<keyword evidence="2" id="KW-1003">Cell membrane</keyword>
<dbReference type="InterPro" id="IPR027417">
    <property type="entry name" value="P-loop_NTPase"/>
</dbReference>
<dbReference type="FunFam" id="3.40.50.300:FF:000133">
    <property type="entry name" value="Spermidine/putrescine import ATP-binding protein PotA"/>
    <property type="match status" value="1"/>
</dbReference>
<evidence type="ECO:0000256" key="2">
    <source>
        <dbReference type="ARBA" id="ARBA00022475"/>
    </source>
</evidence>
<evidence type="ECO:0000259" key="7">
    <source>
        <dbReference type="PROSITE" id="PS50893"/>
    </source>
</evidence>
<dbReference type="Proteomes" id="UP000836597">
    <property type="component" value="Chromosome"/>
</dbReference>
<dbReference type="InterPro" id="IPR003439">
    <property type="entry name" value="ABC_transporter-like_ATP-bd"/>
</dbReference>
<reference evidence="8" key="2">
    <citation type="submission" date="2020-01" db="EMBL/GenBank/DDBJ databases">
        <authorList>
            <person name="Hornung B."/>
        </authorList>
    </citation>
    <scope>NUCLEOTIDE SEQUENCE</scope>
    <source>
        <strain evidence="8">PacBioINE</strain>
    </source>
</reference>
<reference evidence="9" key="1">
    <citation type="submission" date="2014-11" db="EMBL/GenBank/DDBJ databases">
        <authorList>
            <person name="Hornung B.V."/>
        </authorList>
    </citation>
    <scope>NUCLEOTIDE SEQUENCE</scope>
    <source>
        <strain evidence="9">INE</strain>
    </source>
</reference>
<dbReference type="CDD" id="cd03300">
    <property type="entry name" value="ABC_PotA_N"/>
    <property type="match status" value="1"/>
</dbReference>
<dbReference type="GO" id="GO:0015594">
    <property type="term" value="F:ABC-type putrescine transporter activity"/>
    <property type="evidence" value="ECO:0007669"/>
    <property type="project" value="InterPro"/>
</dbReference>
<keyword evidence="1" id="KW-0813">Transport</keyword>
<dbReference type="Proteomes" id="UP001071230">
    <property type="component" value="Unassembled WGS sequence"/>
</dbReference>
<sequence length="254" mass="28807">MIELSDKVMVELRNVDKSFGGIKVVKNLSLKIREGEFLTLLGPSGCGKTTTLRMIAGFEEVTAGIIMIEGENVVNKPPYRRDVNTVFQSYALFPHMNVYDNIAFGLTEKKVKKEEIRQRVAEALSLVQMGGYDKRMPSQMSGGQRQRVAIARALVNRPKVLLLDEPLGALDLKLRKQMQVELKHLQRKLGITFIYVTHDQEESLTMSDRIAVVNNGVLQQVGSPDEIYNRPQTKFVAERTYEVLCKWLKLPIRS</sequence>
<organism evidence="8">
    <name type="scientific">Acididesulfobacillus acetoxydans</name>
    <dbReference type="NCBI Taxonomy" id="1561005"/>
    <lineage>
        <taxon>Bacteria</taxon>
        <taxon>Bacillati</taxon>
        <taxon>Bacillota</taxon>
        <taxon>Clostridia</taxon>
        <taxon>Eubacteriales</taxon>
        <taxon>Peptococcaceae</taxon>
        <taxon>Acididesulfobacillus</taxon>
    </lineage>
</organism>
<dbReference type="EMBL" id="LR746496">
    <property type="protein sequence ID" value="CAA7603396.1"/>
    <property type="molecule type" value="Genomic_DNA"/>
</dbReference>
<dbReference type="PROSITE" id="PS00211">
    <property type="entry name" value="ABC_TRANSPORTER_1"/>
    <property type="match status" value="1"/>
</dbReference>
<evidence type="ECO:0000313" key="9">
    <source>
        <dbReference type="EMBL" id="CEJ08305.1"/>
    </source>
</evidence>
<keyword evidence="5" id="KW-1278">Translocase</keyword>
<proteinExistence type="predicted"/>
<name>A0A8S0XDD1_9FIRM</name>
<evidence type="ECO:0000256" key="4">
    <source>
        <dbReference type="ARBA" id="ARBA00022840"/>
    </source>
</evidence>
<evidence type="ECO:0000313" key="10">
    <source>
        <dbReference type="Proteomes" id="UP001071230"/>
    </source>
</evidence>
<evidence type="ECO:0000256" key="6">
    <source>
        <dbReference type="ARBA" id="ARBA00023136"/>
    </source>
</evidence>
<accession>A0A8S0XDD1</accession>
<dbReference type="GO" id="GO:0005524">
    <property type="term" value="F:ATP binding"/>
    <property type="evidence" value="ECO:0007669"/>
    <property type="project" value="UniProtKB-KW"/>
</dbReference>
<evidence type="ECO:0000313" key="8">
    <source>
        <dbReference type="EMBL" id="CAA7603396.1"/>
    </source>
</evidence>
<dbReference type="InterPro" id="IPR017871">
    <property type="entry name" value="ABC_transporter-like_CS"/>
</dbReference>
<dbReference type="EMBL" id="CDGJ01000080">
    <property type="protein sequence ID" value="CEJ08305.1"/>
    <property type="molecule type" value="Genomic_DNA"/>
</dbReference>